<gene>
    <name evidence="2" type="ORF">OS493_038784</name>
</gene>
<organism evidence="2 3">
    <name type="scientific">Desmophyllum pertusum</name>
    <dbReference type="NCBI Taxonomy" id="174260"/>
    <lineage>
        <taxon>Eukaryota</taxon>
        <taxon>Metazoa</taxon>
        <taxon>Cnidaria</taxon>
        <taxon>Anthozoa</taxon>
        <taxon>Hexacorallia</taxon>
        <taxon>Scleractinia</taxon>
        <taxon>Caryophylliina</taxon>
        <taxon>Caryophylliidae</taxon>
        <taxon>Desmophyllum</taxon>
    </lineage>
</organism>
<dbReference type="EMBL" id="MU826945">
    <property type="protein sequence ID" value="KAJ7369462.1"/>
    <property type="molecule type" value="Genomic_DNA"/>
</dbReference>
<dbReference type="AlphaFoldDB" id="A0A9X0CMQ5"/>
<accession>A0A9X0CMQ5</accession>
<protein>
    <submittedName>
        <fullName evidence="2">Uncharacterized protein</fullName>
    </submittedName>
</protein>
<reference evidence="2" key="1">
    <citation type="submission" date="2023-01" db="EMBL/GenBank/DDBJ databases">
        <title>Genome assembly of the deep-sea coral Lophelia pertusa.</title>
        <authorList>
            <person name="Herrera S."/>
            <person name="Cordes E."/>
        </authorList>
    </citation>
    <scope>NUCLEOTIDE SEQUENCE</scope>
    <source>
        <strain evidence="2">USNM1676648</strain>
        <tissue evidence="2">Polyp</tissue>
    </source>
</reference>
<feature type="compositionally biased region" description="Polar residues" evidence="1">
    <location>
        <begin position="35"/>
        <end position="45"/>
    </location>
</feature>
<name>A0A9X0CMQ5_9CNID</name>
<evidence type="ECO:0000256" key="1">
    <source>
        <dbReference type="SAM" id="MobiDB-lite"/>
    </source>
</evidence>
<evidence type="ECO:0000313" key="2">
    <source>
        <dbReference type="EMBL" id="KAJ7369462.1"/>
    </source>
</evidence>
<keyword evidence="3" id="KW-1185">Reference proteome</keyword>
<dbReference type="Proteomes" id="UP001163046">
    <property type="component" value="Unassembled WGS sequence"/>
</dbReference>
<proteinExistence type="predicted"/>
<sequence length="168" mass="18750">MQTTTRNLKKHFKQRQAKAWLKSIKSMGHVLTDNNLKQNQGTSLPHQEVGGDGRADDEDAVNYRGLTSQKKSAKGKNIVPKANLAPPMPLTVTKCHYLYITAYFQLYLSTEGDAAEQKGTYQGYCTELRSFPFNDILTHINASVNEGGVLEVPMEEILHAESEVARLL</sequence>
<comment type="caution">
    <text evidence="2">The sequence shown here is derived from an EMBL/GenBank/DDBJ whole genome shotgun (WGS) entry which is preliminary data.</text>
</comment>
<evidence type="ECO:0000313" key="3">
    <source>
        <dbReference type="Proteomes" id="UP001163046"/>
    </source>
</evidence>
<feature type="region of interest" description="Disordered" evidence="1">
    <location>
        <begin position="35"/>
        <end position="56"/>
    </location>
</feature>